<reference evidence="3" key="1">
    <citation type="submission" date="2021-09" db="EMBL/GenBank/DDBJ databases">
        <authorList>
            <consortium name="AG Swart"/>
            <person name="Singh M."/>
            <person name="Singh A."/>
            <person name="Seah K."/>
            <person name="Emmerich C."/>
        </authorList>
    </citation>
    <scope>NUCLEOTIDE SEQUENCE</scope>
    <source>
        <strain evidence="3">ATCC30299</strain>
    </source>
</reference>
<gene>
    <name evidence="3" type="ORF">BSTOLATCC_MIC24103</name>
</gene>
<dbReference type="Pfam" id="PF01106">
    <property type="entry name" value="NifU"/>
    <property type="match status" value="1"/>
</dbReference>
<sequence>MRNYLLRRWISSLVTSKRLYFNNAVRRSMTTDEAADKKVEESEEYEPYDNSETVQVIKEIIEGRVRPYVKEDGGDIRYMGFNKETGILRLKMLGSCADCPSQDDTLKEGIEKMMMFYLPEVKRVEAVI</sequence>
<evidence type="ECO:0000259" key="2">
    <source>
        <dbReference type="Pfam" id="PF01106"/>
    </source>
</evidence>
<organism evidence="3 4">
    <name type="scientific">Blepharisma stoltei</name>
    <dbReference type="NCBI Taxonomy" id="1481888"/>
    <lineage>
        <taxon>Eukaryota</taxon>
        <taxon>Sar</taxon>
        <taxon>Alveolata</taxon>
        <taxon>Ciliophora</taxon>
        <taxon>Postciliodesmatophora</taxon>
        <taxon>Heterotrichea</taxon>
        <taxon>Heterotrichida</taxon>
        <taxon>Blepharismidae</taxon>
        <taxon>Blepharisma</taxon>
    </lineage>
</organism>
<dbReference type="Proteomes" id="UP001162131">
    <property type="component" value="Unassembled WGS sequence"/>
</dbReference>
<accession>A0AAU9IV47</accession>
<dbReference type="PANTHER" id="PTHR11178:SF1">
    <property type="entry name" value="NFU1 IRON-SULFUR CLUSTER SCAFFOLD HOMOLOG, MITOCHONDRIAL"/>
    <property type="match status" value="1"/>
</dbReference>
<dbReference type="GO" id="GO:0005506">
    <property type="term" value="F:iron ion binding"/>
    <property type="evidence" value="ECO:0007669"/>
    <property type="project" value="InterPro"/>
</dbReference>
<dbReference type="Gene3D" id="3.30.300.130">
    <property type="entry name" value="Fe-S cluster assembly (FSCA)"/>
    <property type="match status" value="1"/>
</dbReference>
<dbReference type="PANTHER" id="PTHR11178">
    <property type="entry name" value="IRON-SULFUR CLUSTER SCAFFOLD PROTEIN NFU-RELATED"/>
    <property type="match status" value="1"/>
</dbReference>
<name>A0AAU9IV47_9CILI</name>
<comment type="caution">
    <text evidence="3">The sequence shown here is derived from an EMBL/GenBank/DDBJ whole genome shotgun (WGS) entry which is preliminary data.</text>
</comment>
<comment type="similarity">
    <text evidence="1">Belongs to the NifU family.</text>
</comment>
<dbReference type="GO" id="GO:0005739">
    <property type="term" value="C:mitochondrion"/>
    <property type="evidence" value="ECO:0007669"/>
    <property type="project" value="TreeGrafter"/>
</dbReference>
<evidence type="ECO:0000256" key="1">
    <source>
        <dbReference type="ARBA" id="ARBA00006420"/>
    </source>
</evidence>
<keyword evidence="4" id="KW-1185">Reference proteome</keyword>
<evidence type="ECO:0000313" key="4">
    <source>
        <dbReference type="Proteomes" id="UP001162131"/>
    </source>
</evidence>
<dbReference type="GO" id="GO:0016226">
    <property type="term" value="P:iron-sulfur cluster assembly"/>
    <property type="evidence" value="ECO:0007669"/>
    <property type="project" value="InterPro"/>
</dbReference>
<dbReference type="InterPro" id="IPR001075">
    <property type="entry name" value="NIF_FeS_clus_asmbl_NifU_C"/>
</dbReference>
<feature type="domain" description="NIF system FeS cluster assembly NifU C-terminal" evidence="2">
    <location>
        <begin position="57"/>
        <end position="125"/>
    </location>
</feature>
<dbReference type="GO" id="GO:0051536">
    <property type="term" value="F:iron-sulfur cluster binding"/>
    <property type="evidence" value="ECO:0007669"/>
    <property type="project" value="InterPro"/>
</dbReference>
<dbReference type="AlphaFoldDB" id="A0AAU9IV47"/>
<dbReference type="InterPro" id="IPR034904">
    <property type="entry name" value="FSCA_dom_sf"/>
</dbReference>
<dbReference type="EMBL" id="CAJZBQ010000023">
    <property type="protein sequence ID" value="CAG9319552.1"/>
    <property type="molecule type" value="Genomic_DNA"/>
</dbReference>
<protein>
    <recommendedName>
        <fullName evidence="2">NIF system FeS cluster assembly NifU C-terminal domain-containing protein</fullName>
    </recommendedName>
</protein>
<proteinExistence type="inferred from homology"/>
<evidence type="ECO:0000313" key="3">
    <source>
        <dbReference type="EMBL" id="CAG9319552.1"/>
    </source>
</evidence>
<dbReference type="SUPFAM" id="SSF117916">
    <property type="entry name" value="Fe-S cluster assembly (FSCA) domain-like"/>
    <property type="match status" value="1"/>
</dbReference>